<gene>
    <name evidence="2" type="ORF">GCM10011386_28020</name>
</gene>
<evidence type="ECO:0000256" key="1">
    <source>
        <dbReference type="SAM" id="MobiDB-lite"/>
    </source>
</evidence>
<organism evidence="2 3">
    <name type="scientific">Parapedobacter defluvii</name>
    <dbReference type="NCBI Taxonomy" id="2045106"/>
    <lineage>
        <taxon>Bacteria</taxon>
        <taxon>Pseudomonadati</taxon>
        <taxon>Bacteroidota</taxon>
        <taxon>Sphingobacteriia</taxon>
        <taxon>Sphingobacteriales</taxon>
        <taxon>Sphingobacteriaceae</taxon>
        <taxon>Parapedobacter</taxon>
    </lineage>
</organism>
<evidence type="ECO:0000313" key="2">
    <source>
        <dbReference type="EMBL" id="GGC34328.1"/>
    </source>
</evidence>
<dbReference type="EMBL" id="BMIK01000009">
    <property type="protein sequence ID" value="GGC34328.1"/>
    <property type="molecule type" value="Genomic_DNA"/>
</dbReference>
<dbReference type="RefSeq" id="WP_188751742.1">
    <property type="nucleotide sequence ID" value="NZ_BMIK01000009.1"/>
</dbReference>
<protein>
    <submittedName>
        <fullName evidence="2">Uncharacterized protein</fullName>
    </submittedName>
</protein>
<proteinExistence type="predicted"/>
<name>A0ABQ1M3V0_9SPHI</name>
<feature type="compositionally biased region" description="Basic and acidic residues" evidence="1">
    <location>
        <begin position="16"/>
        <end position="42"/>
    </location>
</feature>
<evidence type="ECO:0000313" key="3">
    <source>
        <dbReference type="Proteomes" id="UP000597338"/>
    </source>
</evidence>
<feature type="region of interest" description="Disordered" evidence="1">
    <location>
        <begin position="1"/>
        <end position="82"/>
    </location>
</feature>
<dbReference type="Proteomes" id="UP000597338">
    <property type="component" value="Unassembled WGS sequence"/>
</dbReference>
<accession>A0ABQ1M3V0</accession>
<keyword evidence="3" id="KW-1185">Reference proteome</keyword>
<comment type="caution">
    <text evidence="2">The sequence shown here is derived from an EMBL/GenBank/DDBJ whole genome shotgun (WGS) entry which is preliminary data.</text>
</comment>
<sequence>MAIKKESAQVSANSDRLNDKKGEGLIRVRRDLKDKKEQKDYEAGIDPQDEQLNTVPEGTGSERGNSKPGGGNRLQKGITKKK</sequence>
<reference evidence="3" key="1">
    <citation type="journal article" date="2019" name="Int. J. Syst. Evol. Microbiol.">
        <title>The Global Catalogue of Microorganisms (GCM) 10K type strain sequencing project: providing services to taxonomists for standard genome sequencing and annotation.</title>
        <authorList>
            <consortium name="The Broad Institute Genomics Platform"/>
            <consortium name="The Broad Institute Genome Sequencing Center for Infectious Disease"/>
            <person name="Wu L."/>
            <person name="Ma J."/>
        </authorList>
    </citation>
    <scope>NUCLEOTIDE SEQUENCE [LARGE SCALE GENOMIC DNA]</scope>
    <source>
        <strain evidence="3">CGMCC 1.15342</strain>
    </source>
</reference>